<organism evidence="1 2">
    <name type="scientific">Paraconiothyrium brasiliense</name>
    <dbReference type="NCBI Taxonomy" id="300254"/>
    <lineage>
        <taxon>Eukaryota</taxon>
        <taxon>Fungi</taxon>
        <taxon>Dikarya</taxon>
        <taxon>Ascomycota</taxon>
        <taxon>Pezizomycotina</taxon>
        <taxon>Dothideomycetes</taxon>
        <taxon>Pleosporomycetidae</taxon>
        <taxon>Pleosporales</taxon>
        <taxon>Massarineae</taxon>
        <taxon>Didymosphaeriaceae</taxon>
        <taxon>Paraconiothyrium</taxon>
    </lineage>
</organism>
<protein>
    <submittedName>
        <fullName evidence="1">Uncharacterized protein</fullName>
    </submittedName>
</protein>
<dbReference type="Proteomes" id="UP001521785">
    <property type="component" value="Unassembled WGS sequence"/>
</dbReference>
<keyword evidence="2" id="KW-1185">Reference proteome</keyword>
<comment type="caution">
    <text evidence="1">The sequence shown here is derived from an EMBL/GenBank/DDBJ whole genome shotgun (WGS) entry which is preliminary data.</text>
</comment>
<dbReference type="EMBL" id="JAKJXO020000013">
    <property type="protein sequence ID" value="KAL1597125.1"/>
    <property type="molecule type" value="Genomic_DNA"/>
</dbReference>
<name>A0ABR3QY84_9PLEO</name>
<gene>
    <name evidence="1" type="ORF">SLS60_008707</name>
</gene>
<evidence type="ECO:0000313" key="1">
    <source>
        <dbReference type="EMBL" id="KAL1597125.1"/>
    </source>
</evidence>
<reference evidence="1 2" key="1">
    <citation type="submission" date="2024-02" db="EMBL/GenBank/DDBJ databases">
        <title>De novo assembly and annotation of 12 fungi associated with fruit tree decline syndrome in Ontario, Canada.</title>
        <authorList>
            <person name="Sulman M."/>
            <person name="Ellouze W."/>
            <person name="Ilyukhin E."/>
        </authorList>
    </citation>
    <scope>NUCLEOTIDE SEQUENCE [LARGE SCALE GENOMIC DNA]</scope>
    <source>
        <strain evidence="1 2">M42-189</strain>
    </source>
</reference>
<sequence length="139" mass="16141">MAAPGGHYFIQDKLSEKAAHHESYAQLWETKWKKPAEMGVYPFMFGTAKDFAPIVDEMTKRDMKEPYNWDEYASVYFPQAEKLKSIAKEAESKGEVEKASEYYMRSSAVYRISRFPAPRSEVQREAWRLGKECALKGLR</sequence>
<accession>A0ABR3QY84</accession>
<dbReference type="Gene3D" id="3.40.50.1820">
    <property type="entry name" value="alpha/beta hydrolase"/>
    <property type="match status" value="1"/>
</dbReference>
<evidence type="ECO:0000313" key="2">
    <source>
        <dbReference type="Proteomes" id="UP001521785"/>
    </source>
</evidence>
<dbReference type="InterPro" id="IPR029058">
    <property type="entry name" value="AB_hydrolase_fold"/>
</dbReference>
<proteinExistence type="predicted"/>